<keyword evidence="2" id="KW-1185">Reference proteome</keyword>
<proteinExistence type="predicted"/>
<protein>
    <submittedName>
        <fullName evidence="1">Uncharacterized protein</fullName>
    </submittedName>
</protein>
<gene>
    <name evidence="1" type="ORF">ACAOBT_LOCUS21776</name>
</gene>
<evidence type="ECO:0000313" key="1">
    <source>
        <dbReference type="EMBL" id="CAH1993858.1"/>
    </source>
</evidence>
<name>A0A9P0LI44_ACAOB</name>
<dbReference type="Proteomes" id="UP001152888">
    <property type="component" value="Unassembled WGS sequence"/>
</dbReference>
<sequence length="163" mass="19175">MQSLVVTDLVVTKFTPEYVICTLLRTASFGNLPSMTKRQDISSRRSRYEKLRDKEQEQLLKALQTSIDDYSSYQTSTCFQNYSDFLTVFSSWQCPYGWHEIVQDKVTLFKLEYKPAPIITHSVIVDKDLNVKTYMYSQELLLNSGNIKTPMLRILRDWLFSFR</sequence>
<dbReference type="EMBL" id="CAKOFQ010007186">
    <property type="protein sequence ID" value="CAH1993858.1"/>
    <property type="molecule type" value="Genomic_DNA"/>
</dbReference>
<dbReference type="AlphaFoldDB" id="A0A9P0LI44"/>
<evidence type="ECO:0000313" key="2">
    <source>
        <dbReference type="Proteomes" id="UP001152888"/>
    </source>
</evidence>
<accession>A0A9P0LI44</accession>
<organism evidence="1 2">
    <name type="scientific">Acanthoscelides obtectus</name>
    <name type="common">Bean weevil</name>
    <name type="synonym">Bruchus obtectus</name>
    <dbReference type="NCBI Taxonomy" id="200917"/>
    <lineage>
        <taxon>Eukaryota</taxon>
        <taxon>Metazoa</taxon>
        <taxon>Ecdysozoa</taxon>
        <taxon>Arthropoda</taxon>
        <taxon>Hexapoda</taxon>
        <taxon>Insecta</taxon>
        <taxon>Pterygota</taxon>
        <taxon>Neoptera</taxon>
        <taxon>Endopterygota</taxon>
        <taxon>Coleoptera</taxon>
        <taxon>Polyphaga</taxon>
        <taxon>Cucujiformia</taxon>
        <taxon>Chrysomeloidea</taxon>
        <taxon>Chrysomelidae</taxon>
        <taxon>Bruchinae</taxon>
        <taxon>Bruchini</taxon>
        <taxon>Acanthoscelides</taxon>
    </lineage>
</organism>
<comment type="caution">
    <text evidence="1">The sequence shown here is derived from an EMBL/GenBank/DDBJ whole genome shotgun (WGS) entry which is preliminary data.</text>
</comment>
<reference evidence="1" key="1">
    <citation type="submission" date="2022-03" db="EMBL/GenBank/DDBJ databases">
        <authorList>
            <person name="Sayadi A."/>
        </authorList>
    </citation>
    <scope>NUCLEOTIDE SEQUENCE</scope>
</reference>
<dbReference type="OrthoDB" id="6798394at2759"/>